<gene>
    <name evidence="3" type="ORF">GCM10011506_27690</name>
</gene>
<comment type="caution">
    <text evidence="3">The sequence shown here is derived from an EMBL/GenBank/DDBJ whole genome shotgun (WGS) entry which is preliminary data.</text>
</comment>
<dbReference type="InterPro" id="IPR031778">
    <property type="entry name" value="Sortilin_N"/>
</dbReference>
<keyword evidence="4" id="KW-1185">Reference proteome</keyword>
<protein>
    <submittedName>
        <fullName evidence="3">Oxidoreductase</fullName>
    </submittedName>
</protein>
<evidence type="ECO:0000313" key="3">
    <source>
        <dbReference type="EMBL" id="GGC40599.1"/>
    </source>
</evidence>
<dbReference type="PANTHER" id="PTHR47199">
    <property type="entry name" value="PHOTOSYSTEM II STABILITY/ASSEMBLY FACTOR HCF136, CHLOROPLASTIC"/>
    <property type="match status" value="1"/>
</dbReference>
<dbReference type="PANTHER" id="PTHR47199:SF2">
    <property type="entry name" value="PHOTOSYSTEM II STABILITY_ASSEMBLY FACTOR HCF136, CHLOROPLASTIC"/>
    <property type="match status" value="1"/>
</dbReference>
<dbReference type="PROSITE" id="PS51257">
    <property type="entry name" value="PROKAR_LIPOPROTEIN"/>
    <property type="match status" value="1"/>
</dbReference>
<dbReference type="RefSeq" id="WP_188464457.1">
    <property type="nucleotide sequence ID" value="NZ_BAABHU010000009.1"/>
</dbReference>
<feature type="domain" description="Sortilin N-terminal" evidence="2">
    <location>
        <begin position="159"/>
        <end position="292"/>
    </location>
</feature>
<evidence type="ECO:0000259" key="2">
    <source>
        <dbReference type="Pfam" id="PF15902"/>
    </source>
</evidence>
<evidence type="ECO:0000256" key="1">
    <source>
        <dbReference type="ARBA" id="ARBA00022737"/>
    </source>
</evidence>
<dbReference type="Gene3D" id="2.130.10.10">
    <property type="entry name" value="YVTN repeat-like/Quinoprotein amine dehydrogenase"/>
    <property type="match status" value="1"/>
</dbReference>
<dbReference type="EMBL" id="BMEC01000009">
    <property type="protein sequence ID" value="GGC40599.1"/>
    <property type="molecule type" value="Genomic_DNA"/>
</dbReference>
<keyword evidence="1" id="KW-0677">Repeat</keyword>
<dbReference type="SUPFAM" id="SSF50939">
    <property type="entry name" value="Sialidases"/>
    <property type="match status" value="1"/>
</dbReference>
<organism evidence="3 4">
    <name type="scientific">Marivirga lumbricoides</name>
    <dbReference type="NCBI Taxonomy" id="1046115"/>
    <lineage>
        <taxon>Bacteria</taxon>
        <taxon>Pseudomonadati</taxon>
        <taxon>Bacteroidota</taxon>
        <taxon>Cytophagia</taxon>
        <taxon>Cytophagales</taxon>
        <taxon>Marivirgaceae</taxon>
        <taxon>Marivirga</taxon>
    </lineage>
</organism>
<dbReference type="CDD" id="cd15482">
    <property type="entry name" value="Sialidase_non-viral"/>
    <property type="match status" value="1"/>
</dbReference>
<evidence type="ECO:0000313" key="4">
    <source>
        <dbReference type="Proteomes" id="UP000636010"/>
    </source>
</evidence>
<dbReference type="Pfam" id="PF15902">
    <property type="entry name" value="Sortilin-Vps10"/>
    <property type="match status" value="1"/>
</dbReference>
<accession>A0ABQ1MKN2</accession>
<proteinExistence type="predicted"/>
<dbReference type="Proteomes" id="UP000636010">
    <property type="component" value="Unassembled WGS sequence"/>
</dbReference>
<dbReference type="InterPro" id="IPR015943">
    <property type="entry name" value="WD40/YVTN_repeat-like_dom_sf"/>
</dbReference>
<sequence length="352" mass="38711">MNILTGKHILLSLTFIALASLVGCQKKTILFESENIESGTQALLIGLDVIDEETIWASGTNATLLKSTNGGDSWQVFQYTEADTLQFRDVQGLNQKEAIVLSAGEGKASQIFHFHEDNGWKRVYQMQNEKGFLDAIQFWTNGTGLAYGDAIDSSAFILKTTDFGKTWERLPKEKSPIARKGEGGFASSGTNIVSIEGGEAWIGTGAGSSSRIFYTSDYGESWKAYKTPMVKGEAAGITSVRYEAGRLYITGGDLSIEDSYTNNLYYSVDKGKNWNEIPQPITKGAFYGSALASYADQLLYLVTGPQGADVWIEEQYEWMNLSNLNLWTAAFINQNTAILAGRNGEIIKISFY</sequence>
<reference evidence="4" key="1">
    <citation type="journal article" date="2019" name="Int. J. Syst. Evol. Microbiol.">
        <title>The Global Catalogue of Microorganisms (GCM) 10K type strain sequencing project: providing services to taxonomists for standard genome sequencing and annotation.</title>
        <authorList>
            <consortium name="The Broad Institute Genomics Platform"/>
            <consortium name="The Broad Institute Genome Sequencing Center for Infectious Disease"/>
            <person name="Wu L."/>
            <person name="Ma J."/>
        </authorList>
    </citation>
    <scope>NUCLEOTIDE SEQUENCE [LARGE SCALE GENOMIC DNA]</scope>
    <source>
        <strain evidence="4">CGMCC 1.10832</strain>
    </source>
</reference>
<dbReference type="InterPro" id="IPR036278">
    <property type="entry name" value="Sialidase_sf"/>
</dbReference>
<name>A0ABQ1MKN2_9BACT</name>